<comment type="caution">
    <text evidence="1">The sequence shown here is derived from an EMBL/GenBank/DDBJ whole genome shotgun (WGS) entry which is preliminary data.</text>
</comment>
<reference evidence="1" key="1">
    <citation type="submission" date="2020-05" db="EMBL/GenBank/DDBJ databases">
        <authorList>
            <person name="Rincon C."/>
            <person name="Sanders R I."/>
            <person name="Robbins C."/>
            <person name="Chaturvedi A."/>
        </authorList>
    </citation>
    <scope>NUCLEOTIDE SEQUENCE</scope>
    <source>
        <strain evidence="1">CHB12</strain>
    </source>
</reference>
<proteinExistence type="predicted"/>
<sequence length="126" mass="15051">MQYRNCFTVLLIPFDIHLWILKDLYCLKFHKGAWQNHLESNLKTLLLWIFDLIIKDATQYIYNRIWDPIFPNGEELLKEILTRIKSHQFHAICLTVWICKSNPFAVKKKCFTISISLISKIPERVT</sequence>
<dbReference type="OrthoDB" id="10419246at2759"/>
<dbReference type="EMBL" id="CAGKOT010000042">
    <property type="protein sequence ID" value="CAB5380399.1"/>
    <property type="molecule type" value="Genomic_DNA"/>
</dbReference>
<evidence type="ECO:0000313" key="2">
    <source>
        <dbReference type="Proteomes" id="UP000684084"/>
    </source>
</evidence>
<gene>
    <name evidence="1" type="ORF">CHRIB12_LOCUS17066</name>
</gene>
<dbReference type="Proteomes" id="UP000684084">
    <property type="component" value="Unassembled WGS sequence"/>
</dbReference>
<organism evidence="1 2">
    <name type="scientific">Rhizophagus irregularis</name>
    <dbReference type="NCBI Taxonomy" id="588596"/>
    <lineage>
        <taxon>Eukaryota</taxon>
        <taxon>Fungi</taxon>
        <taxon>Fungi incertae sedis</taxon>
        <taxon>Mucoromycota</taxon>
        <taxon>Glomeromycotina</taxon>
        <taxon>Glomeromycetes</taxon>
        <taxon>Glomerales</taxon>
        <taxon>Glomeraceae</taxon>
        <taxon>Rhizophagus</taxon>
    </lineage>
</organism>
<evidence type="ECO:0000313" key="1">
    <source>
        <dbReference type="EMBL" id="CAB5380399.1"/>
    </source>
</evidence>
<name>A0A915ZKV5_9GLOM</name>
<dbReference type="AlphaFoldDB" id="A0A915ZKV5"/>
<accession>A0A915ZKV5</accession>
<protein>
    <submittedName>
        <fullName evidence="1">Uncharacterized protein</fullName>
    </submittedName>
</protein>
<dbReference type="VEuPathDB" id="FungiDB:RhiirFUN_022175"/>